<dbReference type="GO" id="GO:0003729">
    <property type="term" value="F:mRNA binding"/>
    <property type="evidence" value="ECO:0007669"/>
    <property type="project" value="InterPro"/>
</dbReference>
<dbReference type="AlphaFoldDB" id="A0A1H0XQI3"/>
<name>A0A1H0XQI3_STREI</name>
<keyword evidence="2" id="KW-1277">Toxin-antitoxin system</keyword>
<protein>
    <submittedName>
        <fullName evidence="8">Predicted RNA binding protein YcfA, dsRBD-like fold, HicA-like mRNA interferase family</fullName>
    </submittedName>
</protein>
<comment type="similarity">
    <text evidence="1">Belongs to the HicA mRNA interferase family.</text>
</comment>
<dbReference type="GO" id="GO:0004519">
    <property type="term" value="F:endonuclease activity"/>
    <property type="evidence" value="ECO:0007669"/>
    <property type="project" value="UniProtKB-KW"/>
</dbReference>
<gene>
    <name evidence="8" type="ORF">SAMN05216392_0115</name>
</gene>
<dbReference type="SUPFAM" id="SSF54786">
    <property type="entry name" value="YcfA/nrd intein domain"/>
    <property type="match status" value="1"/>
</dbReference>
<dbReference type="InterPro" id="IPR012933">
    <property type="entry name" value="HicA_mRNA_interferase"/>
</dbReference>
<evidence type="ECO:0000313" key="9">
    <source>
        <dbReference type="Proteomes" id="UP000182870"/>
    </source>
</evidence>
<evidence type="ECO:0000256" key="3">
    <source>
        <dbReference type="ARBA" id="ARBA00022722"/>
    </source>
</evidence>
<evidence type="ECO:0000256" key="7">
    <source>
        <dbReference type="ARBA" id="ARBA00023016"/>
    </source>
</evidence>
<dbReference type="Proteomes" id="UP000182870">
    <property type="component" value="Unassembled WGS sequence"/>
</dbReference>
<evidence type="ECO:0000256" key="5">
    <source>
        <dbReference type="ARBA" id="ARBA00022801"/>
    </source>
</evidence>
<dbReference type="Pfam" id="PF07927">
    <property type="entry name" value="HicA_toxin"/>
    <property type="match status" value="1"/>
</dbReference>
<evidence type="ECO:0000256" key="4">
    <source>
        <dbReference type="ARBA" id="ARBA00022759"/>
    </source>
</evidence>
<proteinExistence type="inferred from homology"/>
<dbReference type="InterPro" id="IPR038570">
    <property type="entry name" value="HicA_sf"/>
</dbReference>
<keyword evidence="6" id="KW-0694">RNA-binding</keyword>
<accession>A0A1H0XQI3</accession>
<dbReference type="Gene3D" id="3.30.920.30">
    <property type="entry name" value="Hypothetical protein"/>
    <property type="match status" value="1"/>
</dbReference>
<dbReference type="RefSeq" id="WP_074559562.1">
    <property type="nucleotide sequence ID" value="NZ_FNKE01000001.1"/>
</dbReference>
<evidence type="ECO:0000256" key="1">
    <source>
        <dbReference type="ARBA" id="ARBA00006620"/>
    </source>
</evidence>
<sequence>MPKTPKQMVKLLKQSGFIKVRQRGSHLLMKNFETGKVTTVPMHSKELAKGTEEAILKQAGLK</sequence>
<dbReference type="GO" id="GO:0016787">
    <property type="term" value="F:hydrolase activity"/>
    <property type="evidence" value="ECO:0007669"/>
    <property type="project" value="UniProtKB-KW"/>
</dbReference>
<organism evidence="8 9">
    <name type="scientific">Streptococcus equinus</name>
    <name type="common">Streptococcus bovis</name>
    <dbReference type="NCBI Taxonomy" id="1335"/>
    <lineage>
        <taxon>Bacteria</taxon>
        <taxon>Bacillati</taxon>
        <taxon>Bacillota</taxon>
        <taxon>Bacilli</taxon>
        <taxon>Lactobacillales</taxon>
        <taxon>Streptococcaceae</taxon>
        <taxon>Streptococcus</taxon>
    </lineage>
</organism>
<dbReference type="OrthoDB" id="286048at2"/>
<keyword evidence="5" id="KW-0378">Hydrolase</keyword>
<keyword evidence="7" id="KW-0346">Stress response</keyword>
<keyword evidence="3" id="KW-0540">Nuclease</keyword>
<reference evidence="8 9" key="1">
    <citation type="submission" date="2016-10" db="EMBL/GenBank/DDBJ databases">
        <authorList>
            <person name="de Groot N.N."/>
        </authorList>
    </citation>
    <scope>NUCLEOTIDE SEQUENCE [LARGE SCALE GENOMIC DNA]</scope>
    <source>
        <strain evidence="8 9">Sb05</strain>
    </source>
</reference>
<keyword evidence="4" id="KW-0255">Endonuclease</keyword>
<evidence type="ECO:0000256" key="6">
    <source>
        <dbReference type="ARBA" id="ARBA00022884"/>
    </source>
</evidence>
<dbReference type="EMBL" id="FNKE01000001">
    <property type="protein sequence ID" value="SDQ05192.1"/>
    <property type="molecule type" value="Genomic_DNA"/>
</dbReference>
<evidence type="ECO:0000313" key="8">
    <source>
        <dbReference type="EMBL" id="SDQ05192.1"/>
    </source>
</evidence>
<evidence type="ECO:0000256" key="2">
    <source>
        <dbReference type="ARBA" id="ARBA00022649"/>
    </source>
</evidence>